<reference evidence="1 2" key="1">
    <citation type="submission" date="2022-10" db="EMBL/GenBank/DDBJ databases">
        <title>Xanthomonas sp. H13-6.</title>
        <authorList>
            <person name="Liu X."/>
            <person name="Deng Z."/>
            <person name="Jiang Y."/>
            <person name="Yu T."/>
            <person name="Ai J."/>
        </authorList>
    </citation>
    <scope>NUCLEOTIDE SEQUENCE [LARGE SCALE GENOMIC DNA]</scope>
    <source>
        <strain evidence="1 2">H13-6</strain>
    </source>
</reference>
<protein>
    <submittedName>
        <fullName evidence="1">Uncharacterized protein</fullName>
    </submittedName>
</protein>
<evidence type="ECO:0000313" key="2">
    <source>
        <dbReference type="Proteomes" id="UP001209922"/>
    </source>
</evidence>
<proteinExistence type="predicted"/>
<evidence type="ECO:0000313" key="1">
    <source>
        <dbReference type="EMBL" id="MCW4473969.1"/>
    </source>
</evidence>
<organism evidence="1 2">
    <name type="scientific">Xanthomonas chitinilytica</name>
    <dbReference type="NCBI Taxonomy" id="2989819"/>
    <lineage>
        <taxon>Bacteria</taxon>
        <taxon>Pseudomonadati</taxon>
        <taxon>Pseudomonadota</taxon>
        <taxon>Gammaproteobacteria</taxon>
        <taxon>Lysobacterales</taxon>
        <taxon>Lysobacteraceae</taxon>
        <taxon>Xanthomonas</taxon>
    </lineage>
</organism>
<comment type="caution">
    <text evidence="1">The sequence shown here is derived from an EMBL/GenBank/DDBJ whole genome shotgun (WGS) entry which is preliminary data.</text>
</comment>
<dbReference type="RefSeq" id="WP_265128974.1">
    <property type="nucleotide sequence ID" value="NZ_JAPCHY010000016.1"/>
</dbReference>
<gene>
    <name evidence="1" type="ORF">OK345_15825</name>
</gene>
<sequence>MDGVPIKPLPFHGSGLAWPVVAWRPRRFRQARGRIVIAGLLAPGLPTRLFNPPSIDVLRLRP</sequence>
<dbReference type="Proteomes" id="UP001209922">
    <property type="component" value="Unassembled WGS sequence"/>
</dbReference>
<keyword evidence="2" id="KW-1185">Reference proteome</keyword>
<accession>A0ABT3JZR2</accession>
<dbReference type="EMBL" id="JAPCHY010000016">
    <property type="protein sequence ID" value="MCW4473969.1"/>
    <property type="molecule type" value="Genomic_DNA"/>
</dbReference>
<name>A0ABT3JZR2_9XANT</name>